<dbReference type="Gene3D" id="1.20.58.1880">
    <property type="match status" value="1"/>
</dbReference>
<comment type="subcellular location">
    <subcellularLocation>
        <location evidence="1">Nucleus</location>
    </subcellularLocation>
</comment>
<sequence length="187" mass="21561">MLNTGDSRPLTGPLRRGDKNTLGLLRQRRSPPKGMNINHDDLSMLARSQPQAENVILQGLEKEVLDMKCRIQTVKQRVELLRRGLPDEGLSHLRPREGLCPSSCRVNSRWTQDELMLAAQGIRRYGKNFQKIAEVIGTKTEVHIKSFYANYRRRYGLENLIQEHQLENADDELDDNMQVIDNNNQRS</sequence>
<dbReference type="InterPro" id="IPR001005">
    <property type="entry name" value="SANT/Myb"/>
</dbReference>
<dbReference type="InterPro" id="IPR049048">
    <property type="entry name" value="REST_helical"/>
</dbReference>
<dbReference type="InterPro" id="IPR009057">
    <property type="entry name" value="Homeodomain-like_sf"/>
</dbReference>
<feature type="domain" description="SANT" evidence="4">
    <location>
        <begin position="105"/>
        <end position="156"/>
    </location>
</feature>
<dbReference type="Proteomes" id="UP001642540">
    <property type="component" value="Unassembled WGS sequence"/>
</dbReference>
<proteinExistence type="inferred from homology"/>
<dbReference type="InterPro" id="IPR051571">
    <property type="entry name" value="N-CoR_corepressor"/>
</dbReference>
<dbReference type="InterPro" id="IPR017884">
    <property type="entry name" value="SANT_dom"/>
</dbReference>
<dbReference type="PANTHER" id="PTHR13992">
    <property type="entry name" value="NUCLEAR RECEPTOR CO-REPRESSOR RELATED NCOR"/>
    <property type="match status" value="1"/>
</dbReference>
<reference evidence="5 6" key="1">
    <citation type="submission" date="2024-08" db="EMBL/GenBank/DDBJ databases">
        <authorList>
            <person name="Cucini C."/>
            <person name="Frati F."/>
        </authorList>
    </citation>
    <scope>NUCLEOTIDE SEQUENCE [LARGE SCALE GENOMIC DNA]</scope>
</reference>
<dbReference type="SMART" id="SM00717">
    <property type="entry name" value="SANT"/>
    <property type="match status" value="1"/>
</dbReference>
<dbReference type="EMBL" id="CAXLJM020000032">
    <property type="protein sequence ID" value="CAL8099743.1"/>
    <property type="molecule type" value="Genomic_DNA"/>
</dbReference>
<dbReference type="Pfam" id="PF00249">
    <property type="entry name" value="Myb_DNA-binding"/>
    <property type="match status" value="1"/>
</dbReference>
<organism evidence="5 6">
    <name type="scientific">Orchesella dallaii</name>
    <dbReference type="NCBI Taxonomy" id="48710"/>
    <lineage>
        <taxon>Eukaryota</taxon>
        <taxon>Metazoa</taxon>
        <taxon>Ecdysozoa</taxon>
        <taxon>Arthropoda</taxon>
        <taxon>Hexapoda</taxon>
        <taxon>Collembola</taxon>
        <taxon>Entomobryomorpha</taxon>
        <taxon>Entomobryoidea</taxon>
        <taxon>Orchesellidae</taxon>
        <taxon>Orchesellinae</taxon>
        <taxon>Orchesella</taxon>
    </lineage>
</organism>
<comment type="similarity">
    <text evidence="2">Belongs to the N-CoR nuclear receptor corepressors family.</text>
</comment>
<dbReference type="CDD" id="cd00167">
    <property type="entry name" value="SANT"/>
    <property type="match status" value="1"/>
</dbReference>
<dbReference type="SUPFAM" id="SSF46689">
    <property type="entry name" value="Homeodomain-like"/>
    <property type="match status" value="1"/>
</dbReference>
<protein>
    <recommendedName>
        <fullName evidence="4">SANT domain-containing protein</fullName>
    </recommendedName>
</protein>
<evidence type="ECO:0000256" key="3">
    <source>
        <dbReference type="SAM" id="MobiDB-lite"/>
    </source>
</evidence>
<gene>
    <name evidence="5" type="ORF">ODALV1_LOCUS10328</name>
</gene>
<comment type="caution">
    <text evidence="5">The sequence shown here is derived from an EMBL/GenBank/DDBJ whole genome shotgun (WGS) entry which is preliminary data.</text>
</comment>
<name>A0ABP1QHT5_9HEXA</name>
<dbReference type="Pfam" id="PF20878">
    <property type="entry name" value="REST_helical"/>
    <property type="match status" value="1"/>
</dbReference>
<feature type="region of interest" description="Disordered" evidence="3">
    <location>
        <begin position="1"/>
        <end position="39"/>
    </location>
</feature>
<keyword evidence="6" id="KW-1185">Reference proteome</keyword>
<dbReference type="PANTHER" id="PTHR13992:SF39">
    <property type="entry name" value="SMRTER, ISOFORM G"/>
    <property type="match status" value="1"/>
</dbReference>
<evidence type="ECO:0000313" key="6">
    <source>
        <dbReference type="Proteomes" id="UP001642540"/>
    </source>
</evidence>
<evidence type="ECO:0000256" key="2">
    <source>
        <dbReference type="ARBA" id="ARBA00010097"/>
    </source>
</evidence>
<evidence type="ECO:0000313" key="5">
    <source>
        <dbReference type="EMBL" id="CAL8099743.1"/>
    </source>
</evidence>
<evidence type="ECO:0000256" key="1">
    <source>
        <dbReference type="ARBA" id="ARBA00004123"/>
    </source>
</evidence>
<evidence type="ECO:0000259" key="4">
    <source>
        <dbReference type="PROSITE" id="PS51293"/>
    </source>
</evidence>
<accession>A0ABP1QHT5</accession>
<dbReference type="PROSITE" id="PS51293">
    <property type="entry name" value="SANT"/>
    <property type="match status" value="1"/>
</dbReference>